<dbReference type="EMBL" id="JANBVO010000001">
    <property type="protein sequence ID" value="KAJ9157559.1"/>
    <property type="molecule type" value="Genomic_DNA"/>
</dbReference>
<protein>
    <submittedName>
        <fullName evidence="2">Uncharacterized protein</fullName>
    </submittedName>
</protein>
<feature type="region of interest" description="Disordered" evidence="1">
    <location>
        <begin position="201"/>
        <end position="222"/>
    </location>
</feature>
<dbReference type="AlphaFoldDB" id="A0AA38S7C3"/>
<organism evidence="2 3">
    <name type="scientific">Pleurostoma richardsiae</name>
    <dbReference type="NCBI Taxonomy" id="41990"/>
    <lineage>
        <taxon>Eukaryota</taxon>
        <taxon>Fungi</taxon>
        <taxon>Dikarya</taxon>
        <taxon>Ascomycota</taxon>
        <taxon>Pezizomycotina</taxon>
        <taxon>Sordariomycetes</taxon>
        <taxon>Sordariomycetidae</taxon>
        <taxon>Calosphaeriales</taxon>
        <taxon>Pleurostomataceae</taxon>
        <taxon>Pleurostoma</taxon>
    </lineage>
</organism>
<evidence type="ECO:0000256" key="1">
    <source>
        <dbReference type="SAM" id="MobiDB-lite"/>
    </source>
</evidence>
<sequence length="397" mass="44091">MCFRDRAIYNCGHSDVVGSFRCHHNGQGIFGMLRSLDRCSHFIDRVFHSPEVCSRCGRDVHLLDEQCRPWEQMESRALNGENDQAFHGEEVDDLISDSDDNGSDVDGSVMTALHMPTNRIMVVGGTREFLVTGAELAQLLKTSGPSVKVDTTGDTHIYHLQPHPVILRGNEAITSHHHENPQPPITTQPVRRVAGPQELDSLEIQRTPHQVRPSGLPLDDGLGQRRRREVVSYSAFKPGCLPISDGDWEHHAHISWLHAPTRIATQDAELFFTLREMVVPDLFAGWARLQRRPSIVASWVSELPSNGEPGRIGDSGPQPPQRSPSHEVVGIQELPAGVPERGSPQHIRDDRKQLPSQEKRRAMYSPDSLGSRGGSGGWQAKPVSPQPLEVRAVDCRS</sequence>
<evidence type="ECO:0000313" key="2">
    <source>
        <dbReference type="EMBL" id="KAJ9157559.1"/>
    </source>
</evidence>
<accession>A0AA38S7C3</accession>
<feature type="compositionally biased region" description="Basic and acidic residues" evidence="1">
    <location>
        <begin position="346"/>
        <end position="361"/>
    </location>
</feature>
<keyword evidence="3" id="KW-1185">Reference proteome</keyword>
<comment type="caution">
    <text evidence="2">The sequence shown here is derived from an EMBL/GenBank/DDBJ whole genome shotgun (WGS) entry which is preliminary data.</text>
</comment>
<name>A0AA38S7C3_9PEZI</name>
<gene>
    <name evidence="2" type="ORF">NKR23_g450</name>
</gene>
<dbReference type="Proteomes" id="UP001174694">
    <property type="component" value="Unassembled WGS sequence"/>
</dbReference>
<evidence type="ECO:0000313" key="3">
    <source>
        <dbReference type="Proteomes" id="UP001174694"/>
    </source>
</evidence>
<proteinExistence type="predicted"/>
<feature type="region of interest" description="Disordered" evidence="1">
    <location>
        <begin position="304"/>
        <end position="397"/>
    </location>
</feature>
<reference evidence="2" key="1">
    <citation type="submission" date="2022-07" db="EMBL/GenBank/DDBJ databases">
        <title>Fungi with potential for degradation of polypropylene.</title>
        <authorList>
            <person name="Gostincar C."/>
        </authorList>
    </citation>
    <scope>NUCLEOTIDE SEQUENCE</scope>
    <source>
        <strain evidence="2">EXF-13308</strain>
    </source>
</reference>